<sequence>MPRHRQEHYGTADFLKVRNGSDGWNGGGWDDRRGWKNSVGAILHFNTEARHGMPKHPSILPCTISFYPTRYAHTPTSDVFQYSPTSAVALLFLLKTRNRNDGETLAGFQILSTAIPFNTIASCAPGAPVLLPTWHAQPASSTTTSLSTTFAGSLPVASFRTQSDVSVEHGSPAASSMQRRDSQRSKKHWKAFSVGKMELVGQMNREAVDRR</sequence>
<evidence type="ECO:0000313" key="3">
    <source>
        <dbReference type="Proteomes" id="UP000017559"/>
    </source>
</evidence>
<comment type="caution">
    <text evidence="2">The sequence shown here is derived from an EMBL/GenBank/DDBJ whole genome shotgun (WGS) entry which is preliminary data.</text>
</comment>
<evidence type="ECO:0000256" key="1">
    <source>
        <dbReference type="SAM" id="MobiDB-lite"/>
    </source>
</evidence>
<reference evidence="2 3" key="1">
    <citation type="journal article" date="2014" name="BMC Genomics">
        <title>Genome and secretome analysis of the hemibiotrophic fungal pathogen, Moniliophthora roreri, which causes frosty pod rot disease of cacao: mechanisms of the biotrophic and necrotrophic phases.</title>
        <authorList>
            <person name="Meinhardt L.W."/>
            <person name="Costa G.G.L."/>
            <person name="Thomazella D.P.T."/>
            <person name="Teixeira P.J.P.L."/>
            <person name="Carazzolle M.F."/>
            <person name="Schuster S.C."/>
            <person name="Carlson J.E."/>
            <person name="Guiltinan M.J."/>
            <person name="Mieczkowski P."/>
            <person name="Farmer A."/>
            <person name="Ramaraj T."/>
            <person name="Crozier J."/>
            <person name="Davis R.E."/>
            <person name="Shao J."/>
            <person name="Melnick R.L."/>
            <person name="Pereira G.A.G."/>
            <person name="Bailey B.A."/>
        </authorList>
    </citation>
    <scope>NUCLEOTIDE SEQUENCE [LARGE SCALE GENOMIC DNA]</scope>
    <source>
        <strain evidence="2 3">MCA 2997</strain>
    </source>
</reference>
<feature type="region of interest" description="Disordered" evidence="1">
    <location>
        <begin position="165"/>
        <end position="186"/>
    </location>
</feature>
<proteinExistence type="predicted"/>
<protein>
    <submittedName>
        <fullName evidence="2">Uncharacterized protein</fullName>
    </submittedName>
</protein>
<organism evidence="2 3">
    <name type="scientific">Moniliophthora roreri (strain MCA 2997)</name>
    <name type="common">Cocoa frosty pod rot fungus</name>
    <name type="synonym">Crinipellis roreri</name>
    <dbReference type="NCBI Taxonomy" id="1381753"/>
    <lineage>
        <taxon>Eukaryota</taxon>
        <taxon>Fungi</taxon>
        <taxon>Dikarya</taxon>
        <taxon>Basidiomycota</taxon>
        <taxon>Agaricomycotina</taxon>
        <taxon>Agaricomycetes</taxon>
        <taxon>Agaricomycetidae</taxon>
        <taxon>Agaricales</taxon>
        <taxon>Marasmiineae</taxon>
        <taxon>Marasmiaceae</taxon>
        <taxon>Moniliophthora</taxon>
    </lineage>
</organism>
<dbReference type="HOGENOM" id="CLU_1307478_0_0_1"/>
<dbReference type="AlphaFoldDB" id="V2WRY0"/>
<dbReference type="KEGG" id="mrr:Moror_11785"/>
<gene>
    <name evidence="2" type="ORF">Moror_11785</name>
</gene>
<name>V2WRY0_MONRO</name>
<feature type="non-terminal residue" evidence="2">
    <location>
        <position position="211"/>
    </location>
</feature>
<dbReference type="EMBL" id="AWSO01001718">
    <property type="protein sequence ID" value="ESK82990.1"/>
    <property type="molecule type" value="Genomic_DNA"/>
</dbReference>
<accession>V2WRY0</accession>
<evidence type="ECO:0000313" key="2">
    <source>
        <dbReference type="EMBL" id="ESK82990.1"/>
    </source>
</evidence>
<dbReference type="Proteomes" id="UP000017559">
    <property type="component" value="Unassembled WGS sequence"/>
</dbReference>
<keyword evidence="3" id="KW-1185">Reference proteome</keyword>